<feature type="transmembrane region" description="Helical" evidence="2">
    <location>
        <begin position="670"/>
        <end position="690"/>
    </location>
</feature>
<feature type="transmembrane region" description="Helical" evidence="2">
    <location>
        <begin position="637"/>
        <end position="658"/>
    </location>
</feature>
<feature type="transmembrane region" description="Helical" evidence="2">
    <location>
        <begin position="512"/>
        <end position="532"/>
    </location>
</feature>
<feature type="compositionally biased region" description="Polar residues" evidence="1">
    <location>
        <begin position="42"/>
        <end position="55"/>
    </location>
</feature>
<feature type="compositionally biased region" description="Low complexity" evidence="1">
    <location>
        <begin position="56"/>
        <end position="65"/>
    </location>
</feature>
<comment type="caution">
    <text evidence="3">The sequence shown here is derived from an EMBL/GenBank/DDBJ whole genome shotgun (WGS) entry which is preliminary data.</text>
</comment>
<feature type="region of interest" description="Disordered" evidence="1">
    <location>
        <begin position="1"/>
        <end position="92"/>
    </location>
</feature>
<feature type="transmembrane region" description="Helical" evidence="2">
    <location>
        <begin position="858"/>
        <end position="878"/>
    </location>
</feature>
<accession>A0A367W6F0</accession>
<feature type="transmembrane region" description="Helical" evidence="2">
    <location>
        <begin position="599"/>
        <end position="616"/>
    </location>
</feature>
<evidence type="ECO:0008006" key="5">
    <source>
        <dbReference type="Google" id="ProtNLM"/>
    </source>
</evidence>
<dbReference type="InterPro" id="IPR019286">
    <property type="entry name" value="DUF2339_TM"/>
</dbReference>
<proteinExistence type="predicted"/>
<dbReference type="AlphaFoldDB" id="A0A367W6F0"/>
<dbReference type="PANTHER" id="PTHR38434">
    <property type="entry name" value="BLL2549 PROTEIN"/>
    <property type="match status" value="1"/>
</dbReference>
<protein>
    <recommendedName>
        <fullName evidence="5">DUF2339 domain-containing protein</fullName>
    </recommendedName>
</protein>
<feature type="transmembrane region" description="Helical" evidence="2">
    <location>
        <begin position="192"/>
        <end position="212"/>
    </location>
</feature>
<feature type="transmembrane region" description="Helical" evidence="2">
    <location>
        <begin position="100"/>
        <end position="119"/>
    </location>
</feature>
<evidence type="ECO:0000256" key="2">
    <source>
        <dbReference type="SAM" id="Phobius"/>
    </source>
</evidence>
<feature type="compositionally biased region" description="Polar residues" evidence="1">
    <location>
        <begin position="887"/>
        <end position="898"/>
    </location>
</feature>
<reference evidence="3 4" key="1">
    <citation type="submission" date="2014-07" db="EMBL/GenBank/DDBJ databases">
        <title>Draft genome sequence of Thalassospira profundimaris 35.</title>
        <authorList>
            <person name="Lai Q."/>
            <person name="Shao Z."/>
        </authorList>
    </citation>
    <scope>NUCLEOTIDE SEQUENCE [LARGE SCALE GENOMIC DNA]</scope>
    <source>
        <strain evidence="3 4">35</strain>
    </source>
</reference>
<evidence type="ECO:0000256" key="1">
    <source>
        <dbReference type="SAM" id="MobiDB-lite"/>
    </source>
</evidence>
<feature type="transmembrane region" description="Helical" evidence="2">
    <location>
        <begin position="538"/>
        <end position="555"/>
    </location>
</feature>
<feature type="transmembrane region" description="Helical" evidence="2">
    <location>
        <begin position="241"/>
        <end position="260"/>
    </location>
</feature>
<dbReference type="PANTHER" id="PTHR38434:SF1">
    <property type="entry name" value="BLL2549 PROTEIN"/>
    <property type="match status" value="1"/>
</dbReference>
<feature type="transmembrane region" description="Helical" evidence="2">
    <location>
        <begin position="741"/>
        <end position="759"/>
    </location>
</feature>
<dbReference type="Pfam" id="PF10101">
    <property type="entry name" value="DUF2339"/>
    <property type="match status" value="1"/>
</dbReference>
<feature type="transmembrane region" description="Helical" evidence="2">
    <location>
        <begin position="426"/>
        <end position="447"/>
    </location>
</feature>
<feature type="transmembrane region" description="Helical" evidence="2">
    <location>
        <begin position="296"/>
        <end position="317"/>
    </location>
</feature>
<feature type="transmembrane region" description="Helical" evidence="2">
    <location>
        <begin position="125"/>
        <end position="145"/>
    </location>
</feature>
<feature type="transmembrane region" description="Helical" evidence="2">
    <location>
        <begin position="766"/>
        <end position="786"/>
    </location>
</feature>
<sequence length="906" mass="97106">MLETQINAMRVAQAPSKTDAVHSVSQDSNAKPSEPEQAKASEPSSVPVTASLPETSASSASPASPSDKETSAPASDIPTPSKPKPQSTRGSVEEKIGSRWSVWVGGLALVLGGIFLVRYSIDAGLLGPVQRVISAGLFALVLYIGGEFLRRRPTFAKIGDLSQSNYIPGILTLAGTTTAFAAIYSAHVLYNLIEPGTAFAMLALIAMGTLALSLLQGPLLASTGLLASYIVPFLVQSSDPAPWVLAIYGLVISLGCYAISRFRRWHWFATVTVVAGFAWGHLVAFAAPAHMGGAPLAFYDVILLAATIATFVFGIFVRDAVTPPKFIDQRSSFFVVLNSWLVIYLLHQSNFDAVGTTALLITLAMLMATAFFWPVIAPVALAAPALAVLGYLSWDVRIPVDDLLLDQPIITYAIDKFAVIPNAQSFVVTGLMLGLLMGIAGFAGAYLSAARLFLALASVSGPIGIFFIALWRSEALDVQPFFGATALAMAAAYLGALSFLERRLDPQDHDRNPTLASYATATIGLIATAIVILLGDGWIQLGLAALCASTVWVGGRWPMPGLGRCALGLGALVLLSIYWQPTIVPVEDLSTTPFFNALLWGYGGPALIFWWCAVKLHKASLTATNEIAMPIRRQSRAFQGLAIFTSLATGAVLLHHATNDGLFYSPADTLLEWSLQSLLALSACIGLERIDRSLRSPLISKCIIGLGFLSFAIIALLNLMALNPLFTDEFVGESAFLNPLLLAYLLPAILTGLLATRFAEGKPDIYRQAAGILSVLLSFCWISLQVRQLFHHGYLGYDHEWSSAELYSYSAAWLTFGIGLLAYGIWRQVHHIRIASGVFVALAAAKAFLFDMSSLDGIWRAMSFIGLGIVLVSVGLLYQRLLSRPNQTTEQSNPSSDDASPPQEDD</sequence>
<feature type="transmembrane region" description="Helical" evidence="2">
    <location>
        <begin position="702"/>
        <end position="721"/>
    </location>
</feature>
<feature type="transmembrane region" description="Helical" evidence="2">
    <location>
        <begin position="562"/>
        <end position="579"/>
    </location>
</feature>
<feature type="transmembrane region" description="Helical" evidence="2">
    <location>
        <begin position="267"/>
        <end position="290"/>
    </location>
</feature>
<keyword evidence="2" id="KW-1133">Transmembrane helix</keyword>
<dbReference type="EMBL" id="JPWF01000006">
    <property type="protein sequence ID" value="RCK36983.1"/>
    <property type="molecule type" value="Genomic_DNA"/>
</dbReference>
<keyword evidence="2" id="KW-0472">Membrane</keyword>
<name>A0A367W6F0_9PROT</name>
<dbReference type="PIRSF" id="PIRSF035905">
    <property type="entry name" value="UCP035905_mp"/>
    <property type="match status" value="1"/>
</dbReference>
<dbReference type="Proteomes" id="UP000253226">
    <property type="component" value="Unassembled WGS sequence"/>
</dbReference>
<feature type="transmembrane region" description="Helical" evidence="2">
    <location>
        <begin position="166"/>
        <end position="186"/>
    </location>
</feature>
<organism evidence="3 4">
    <name type="scientific">Thalassospira profundimaris</name>
    <dbReference type="NCBI Taxonomy" id="502049"/>
    <lineage>
        <taxon>Bacteria</taxon>
        <taxon>Pseudomonadati</taxon>
        <taxon>Pseudomonadota</taxon>
        <taxon>Alphaproteobacteria</taxon>
        <taxon>Rhodospirillales</taxon>
        <taxon>Thalassospiraceae</taxon>
        <taxon>Thalassospira</taxon>
    </lineage>
</organism>
<feature type="transmembrane region" description="Helical" evidence="2">
    <location>
        <begin position="806"/>
        <end position="825"/>
    </location>
</feature>
<keyword evidence="2" id="KW-0812">Transmembrane</keyword>
<dbReference type="InterPro" id="IPR014600">
    <property type="entry name" value="UCP035905_mem"/>
</dbReference>
<evidence type="ECO:0000313" key="4">
    <source>
        <dbReference type="Proteomes" id="UP000253226"/>
    </source>
</evidence>
<evidence type="ECO:0000313" key="3">
    <source>
        <dbReference type="EMBL" id="RCK36983.1"/>
    </source>
</evidence>
<gene>
    <name evidence="3" type="ORF">TH19_10455</name>
</gene>
<feature type="transmembrane region" description="Helical" evidence="2">
    <location>
        <begin position="832"/>
        <end position="852"/>
    </location>
</feature>
<feature type="transmembrane region" description="Helical" evidence="2">
    <location>
        <begin position="478"/>
        <end position="500"/>
    </location>
</feature>
<feature type="transmembrane region" description="Helical" evidence="2">
    <location>
        <begin position="376"/>
        <end position="394"/>
    </location>
</feature>
<feature type="region of interest" description="Disordered" evidence="1">
    <location>
        <begin position="887"/>
        <end position="906"/>
    </location>
</feature>
<feature type="transmembrane region" description="Helical" evidence="2">
    <location>
        <begin position="452"/>
        <end position="472"/>
    </location>
</feature>